<evidence type="ECO:0000313" key="1">
    <source>
        <dbReference type="EMBL" id="PIQ74382.1"/>
    </source>
</evidence>
<dbReference type="EMBL" id="PCVN01000058">
    <property type="protein sequence ID" value="PIQ74382.1"/>
    <property type="molecule type" value="Genomic_DNA"/>
</dbReference>
<accession>A0A2H0KQH1</accession>
<gene>
    <name evidence="1" type="ORF">COV85_02405</name>
</gene>
<comment type="caution">
    <text evidence="1">The sequence shown here is derived from an EMBL/GenBank/DDBJ whole genome shotgun (WGS) entry which is preliminary data.</text>
</comment>
<organism evidence="1 2">
    <name type="scientific">Candidatus Portnoybacteria bacterium CG11_big_fil_rev_8_21_14_0_20_44_10</name>
    <dbReference type="NCBI Taxonomy" id="1974818"/>
    <lineage>
        <taxon>Bacteria</taxon>
        <taxon>Candidatus Portnoyibacteriota</taxon>
    </lineage>
</organism>
<sequence>MSNDYKELIEYLGEWFSKIDSRLERLEENKADKLDVRELSATVESYVQRADTYFQEMVVLAHKVDRHEKWFHQIAEKVGVKLEY</sequence>
<protein>
    <submittedName>
        <fullName evidence="1">Uncharacterized protein</fullName>
    </submittedName>
</protein>
<dbReference type="Proteomes" id="UP000231550">
    <property type="component" value="Unassembled WGS sequence"/>
</dbReference>
<name>A0A2H0KQH1_9BACT</name>
<dbReference type="AlphaFoldDB" id="A0A2H0KQH1"/>
<evidence type="ECO:0000313" key="2">
    <source>
        <dbReference type="Proteomes" id="UP000231550"/>
    </source>
</evidence>
<reference evidence="1 2" key="1">
    <citation type="submission" date="2017-09" db="EMBL/GenBank/DDBJ databases">
        <title>Depth-based differentiation of microbial function through sediment-hosted aquifers and enrichment of novel symbionts in the deep terrestrial subsurface.</title>
        <authorList>
            <person name="Probst A.J."/>
            <person name="Ladd B."/>
            <person name="Jarett J.K."/>
            <person name="Geller-Mcgrath D.E."/>
            <person name="Sieber C.M."/>
            <person name="Emerson J.B."/>
            <person name="Anantharaman K."/>
            <person name="Thomas B.C."/>
            <person name="Malmstrom R."/>
            <person name="Stieglmeier M."/>
            <person name="Klingl A."/>
            <person name="Woyke T."/>
            <person name="Ryan C.M."/>
            <person name="Banfield J.F."/>
        </authorList>
    </citation>
    <scope>NUCLEOTIDE SEQUENCE [LARGE SCALE GENOMIC DNA]</scope>
    <source>
        <strain evidence="1">CG11_big_fil_rev_8_21_14_0_20_44_10</strain>
    </source>
</reference>
<proteinExistence type="predicted"/>